<protein>
    <recommendedName>
        <fullName evidence="6">Phosphatidylinositol 4-kinase beta</fullName>
    </recommendedName>
</protein>
<dbReference type="KEGG" id="dhe:111596298"/>
<evidence type="ECO:0000256" key="2">
    <source>
        <dbReference type="ARBA" id="ARBA00022679"/>
    </source>
</evidence>
<feature type="region of interest" description="Disordered" evidence="7">
    <location>
        <begin position="373"/>
        <end position="394"/>
    </location>
</feature>
<evidence type="ECO:0000256" key="6">
    <source>
        <dbReference type="ARBA" id="ARBA00039877"/>
    </source>
</evidence>
<dbReference type="OMA" id="GCTCFQT"/>
<sequence>MNMNRNINALPHSSMLGMVNGDNSIKSTIASSSKSNSNEHKSTEFMLKDSVMELTSNENHDSQLSLVSPNTLPPNAASRPIIGSLASAPKNSGSSRSRLNYGFHQSMPSVHGRSQQNLAISSVELAGNQTTNRSPKRLPKHQRNFSLDSRSMGILQSPASSTVSSTRINHTQHHRNRSLDSFLQRIPEVESSSPNAESETAFSSVSTKFNSKICSKMEATDANDAAAIAPSPPNATQVIGGVGTARIEIDSTSSAVSVHSQRATEILEDSCAAQSKNSIAGPQDTIYGNNKKREDLTSLGSDDSGILCGSESDQLSLNRIGHSHESLDLGAMDVNVNADAGEEQTTTTIDADYKGIDSNLCFLSSPKTDEYDCRTLRPTRKPKQDSQPIKSDDRTRYRVMNMSQAAINLELGSAPNEIEPVLDTNDEDDMPPLPTSETLSNNTPPDITSSKAVAANTPSENTKNDQVLFKSFFGATKNAIFRTAQSIIDNHEKKHAIKQKTNEPLELPSPTINTSSNSGVQMSPDLVKSPTEASKRKEFFSLRSSSSSKKAASAAVNTAPIVSATEIAKTVIIKVTSSTDGQSKKPALTDAELEAETSERLPTSTSNSSLQQVKIPVPGVVKYIQEHPSVTDAPQQSYERGPSGLLRFFESPVFNIHFAVHYLFYSKEPGVLSFIGNKIFSFSDQEVDLYIPQLIVMYIEMDELAEVLDPYLTIRCRKSVDFLLKCLWLLEAYNHQVDLLGSCSKGRKSKLSLMKEIFSKKESKPQMKSNQNPAVALVKKTHYRSQSDATVLLADSSSPHAFSMAHRVSTAPAKLCLGDLSSGRAFDNGCTCFQTVRGQVNGLLGHRTFCNCGAPKTSPQKEFMKALINAGKNLTSLASKAEKTSALRMFLNLINKNLPARVWLPLYSDIPHHVVRITEEKTAVLNSKDKTPYIIYVEVVEVADIYTSPLIPKMMPSLRHTKSEEHLEGACLNTQHNCSRTFNSSDNHQGSSCRRKKGTESTSSHTDSGCGEPAAHSCCCSGNQSNQLSLGGLQLNADDAWSQEDDDITAQYLNMRKISERDSISQMSLDSCDSRDQGPPVVFNIGDVRTRHCNNLSCENTKPFSNDPEDPSAAALKEPWHEKEKLIRESSPYGHLSNWRLLSAIVKCGDDLRQELMATQLLQMFKIIWLEENVDLWVRPYKIICLSNDSGLIEPILNTVSLHQIKKNSNKSLRDYFIGEYGPATGESFFQAQKNFVQSCAAYCLISYLLQVKDRHNGNILLHSDGHIIHIDFGFILSISPKNLGFEQSPFKLTHEFVDVMGGTGSEHWHEFNRLLLVGMMSVRKHMDRIINLVEIMRSNAHLPCFKNGCSGTVQNLRKRFHMNLTEQEMERKVEQLVQDSLKSLSTKLYDGYQYYTNGIL</sequence>
<dbReference type="Proteomes" id="UP000504633">
    <property type="component" value="Unplaced"/>
</dbReference>
<evidence type="ECO:0000313" key="9">
    <source>
        <dbReference type="Proteomes" id="UP000504633"/>
    </source>
</evidence>
<dbReference type="InterPro" id="IPR011009">
    <property type="entry name" value="Kinase-like_dom_sf"/>
</dbReference>
<dbReference type="Gene3D" id="1.10.1070.11">
    <property type="entry name" value="Phosphatidylinositol 3-/4-kinase, catalytic domain"/>
    <property type="match status" value="1"/>
</dbReference>
<dbReference type="FunFam" id="1.10.1070.11:FF:000004">
    <property type="entry name" value="Phosphatidylinositol 4-kinase, catalytic, beta"/>
    <property type="match status" value="1"/>
</dbReference>
<dbReference type="PROSITE" id="PS00916">
    <property type="entry name" value="PI3_4_KINASE_2"/>
    <property type="match status" value="1"/>
</dbReference>
<dbReference type="RefSeq" id="XP_023166223.2">
    <property type="nucleotide sequence ID" value="XM_023310455.2"/>
</dbReference>
<evidence type="ECO:0000256" key="3">
    <source>
        <dbReference type="ARBA" id="ARBA00022777"/>
    </source>
</evidence>
<evidence type="ECO:0000313" key="10">
    <source>
        <dbReference type="RefSeq" id="XP_023166223.2"/>
    </source>
</evidence>
<comment type="catalytic activity">
    <reaction evidence="4">
        <text>a 1,2-diacyl-sn-glycero-3-phospho-(1D-myo-inositol) + ATP = a 1,2-diacyl-sn-glycero-3-phospho-(1D-myo-inositol 4-phosphate) + ADP + H(+)</text>
        <dbReference type="Rhea" id="RHEA:19877"/>
        <dbReference type="ChEBI" id="CHEBI:15378"/>
        <dbReference type="ChEBI" id="CHEBI:30616"/>
        <dbReference type="ChEBI" id="CHEBI:57880"/>
        <dbReference type="ChEBI" id="CHEBI:58178"/>
        <dbReference type="ChEBI" id="CHEBI:456216"/>
        <dbReference type="EC" id="2.7.1.67"/>
    </reaction>
    <physiologicalReaction direction="left-to-right" evidence="4">
        <dbReference type="Rhea" id="RHEA:19878"/>
    </physiologicalReaction>
</comment>
<dbReference type="GO" id="GO:0048015">
    <property type="term" value="P:phosphatidylinositol-mediated signaling"/>
    <property type="evidence" value="ECO:0007669"/>
    <property type="project" value="TreeGrafter"/>
</dbReference>
<reference evidence="10 11" key="1">
    <citation type="submission" date="2025-04" db="UniProtKB">
        <authorList>
            <consortium name="RefSeq"/>
        </authorList>
    </citation>
    <scope>IDENTIFICATION</scope>
    <source>
        <strain evidence="10 11">15085-1641.00</strain>
        <tissue evidence="10 11">Whole body</tissue>
    </source>
</reference>
<feature type="compositionally biased region" description="Polar residues" evidence="7">
    <location>
        <begin position="982"/>
        <end position="992"/>
    </location>
</feature>
<evidence type="ECO:0000256" key="7">
    <source>
        <dbReference type="SAM" id="MobiDB-lite"/>
    </source>
</evidence>
<dbReference type="InterPro" id="IPR036940">
    <property type="entry name" value="PI3/4_kinase_cat_sf"/>
</dbReference>
<dbReference type="PROSITE" id="PS50290">
    <property type="entry name" value="PI3_4_KINASE_3"/>
    <property type="match status" value="1"/>
</dbReference>
<dbReference type="SMART" id="SM00146">
    <property type="entry name" value="PI3Kc"/>
    <property type="match status" value="1"/>
</dbReference>
<feature type="compositionally biased region" description="Polar residues" evidence="7">
    <location>
        <begin position="435"/>
        <end position="447"/>
    </location>
</feature>
<dbReference type="InterPro" id="IPR000403">
    <property type="entry name" value="PI3/4_kinase_cat_dom"/>
</dbReference>
<keyword evidence="2" id="KW-0808">Transferase</keyword>
<gene>
    <name evidence="10 11" type="primary">LOC111596298</name>
</gene>
<dbReference type="SUPFAM" id="SSF56112">
    <property type="entry name" value="Protein kinase-like (PK-like)"/>
    <property type="match status" value="1"/>
</dbReference>
<feature type="domain" description="PI3K/PI4K catalytic" evidence="8">
    <location>
        <begin position="1121"/>
        <end position="1386"/>
    </location>
</feature>
<proteinExistence type="predicted"/>
<dbReference type="GO" id="GO:0005741">
    <property type="term" value="C:mitochondrial outer membrane"/>
    <property type="evidence" value="ECO:0007669"/>
    <property type="project" value="UniProtKB-SubCell"/>
</dbReference>
<comment type="subcellular location">
    <subcellularLocation>
        <location evidence="1">Mitochondrion outer membrane</location>
        <topology evidence="1">Peripheral membrane protein</topology>
    </subcellularLocation>
    <subcellularLocation>
        <location evidence="5">Rough endoplasmic reticulum membrane</location>
        <topology evidence="5">Peripheral membrane protein</topology>
    </subcellularLocation>
</comment>
<dbReference type="CDD" id="cd05168">
    <property type="entry name" value="PI4Kc_III_beta"/>
    <property type="match status" value="1"/>
</dbReference>
<feature type="compositionally biased region" description="Polar residues" evidence="7">
    <location>
        <begin position="510"/>
        <end position="521"/>
    </location>
</feature>
<dbReference type="GeneID" id="111596298"/>
<dbReference type="InterPro" id="IPR057754">
    <property type="entry name" value="PI4-kinase_beta/PIK1_cat"/>
</dbReference>
<dbReference type="GO" id="GO:0004430">
    <property type="term" value="F:1-phosphatidylinositol 4-kinase activity"/>
    <property type="evidence" value="ECO:0007669"/>
    <property type="project" value="UniProtKB-EC"/>
</dbReference>
<dbReference type="InterPro" id="IPR049160">
    <property type="entry name" value="PI4KB-PIK1_PIK"/>
</dbReference>
<keyword evidence="3" id="KW-0418">Kinase</keyword>
<feature type="region of interest" description="Disordered" evidence="7">
    <location>
        <begin position="423"/>
        <end position="447"/>
    </location>
</feature>
<accession>A0A6J1LII4</accession>
<feature type="region of interest" description="Disordered" evidence="7">
    <location>
        <begin position="579"/>
        <end position="608"/>
    </location>
</feature>
<evidence type="ECO:0000256" key="5">
    <source>
        <dbReference type="ARBA" id="ARBA00037860"/>
    </source>
</evidence>
<dbReference type="Pfam" id="PF00454">
    <property type="entry name" value="PI3_PI4_kinase"/>
    <property type="match status" value="1"/>
</dbReference>
<evidence type="ECO:0000256" key="1">
    <source>
        <dbReference type="ARBA" id="ARBA00004450"/>
    </source>
</evidence>
<dbReference type="Pfam" id="PF21245">
    <property type="entry name" value="PI4KB-PIK1_PIK"/>
    <property type="match status" value="1"/>
</dbReference>
<feature type="region of interest" description="Disordered" evidence="7">
    <location>
        <begin position="982"/>
        <end position="1010"/>
    </location>
</feature>
<dbReference type="OrthoDB" id="10264149at2759"/>
<dbReference type="PANTHER" id="PTHR10048:SF22">
    <property type="entry name" value="PHOSPHATIDYLINOSITOL 4-KINASE BETA"/>
    <property type="match status" value="1"/>
</dbReference>
<dbReference type="GO" id="GO:0046854">
    <property type="term" value="P:phosphatidylinositol phosphate biosynthetic process"/>
    <property type="evidence" value="ECO:0007669"/>
    <property type="project" value="InterPro"/>
</dbReference>
<name>A0A6J1LII4_DROHY</name>
<evidence type="ECO:0000256" key="4">
    <source>
        <dbReference type="ARBA" id="ARBA00036767"/>
    </source>
</evidence>
<evidence type="ECO:0000313" key="11">
    <source>
        <dbReference type="RefSeq" id="XP_023166224.2"/>
    </source>
</evidence>
<dbReference type="InterPro" id="IPR015433">
    <property type="entry name" value="PI3/4_kinase"/>
</dbReference>
<dbReference type="PANTHER" id="PTHR10048">
    <property type="entry name" value="PHOSPHATIDYLINOSITOL KINASE"/>
    <property type="match status" value="1"/>
</dbReference>
<organism evidence="9 11">
    <name type="scientific">Drosophila hydei</name>
    <name type="common">Fruit fly</name>
    <dbReference type="NCBI Taxonomy" id="7224"/>
    <lineage>
        <taxon>Eukaryota</taxon>
        <taxon>Metazoa</taxon>
        <taxon>Ecdysozoa</taxon>
        <taxon>Arthropoda</taxon>
        <taxon>Hexapoda</taxon>
        <taxon>Insecta</taxon>
        <taxon>Pterygota</taxon>
        <taxon>Neoptera</taxon>
        <taxon>Endopterygota</taxon>
        <taxon>Diptera</taxon>
        <taxon>Brachycera</taxon>
        <taxon>Muscomorpha</taxon>
        <taxon>Ephydroidea</taxon>
        <taxon>Drosophilidae</taxon>
        <taxon>Drosophila</taxon>
    </lineage>
</organism>
<dbReference type="RefSeq" id="XP_023166224.2">
    <property type="nucleotide sequence ID" value="XM_023310456.2"/>
</dbReference>
<feature type="region of interest" description="Disordered" evidence="7">
    <location>
        <begin position="504"/>
        <end position="533"/>
    </location>
</feature>
<dbReference type="GO" id="GO:0030867">
    <property type="term" value="C:rough endoplasmic reticulum membrane"/>
    <property type="evidence" value="ECO:0007669"/>
    <property type="project" value="UniProtKB-SubCell"/>
</dbReference>
<dbReference type="InterPro" id="IPR018936">
    <property type="entry name" value="PI3/4_kinase_CS"/>
</dbReference>
<keyword evidence="9" id="KW-1185">Reference proteome</keyword>
<evidence type="ECO:0000259" key="8">
    <source>
        <dbReference type="PROSITE" id="PS50290"/>
    </source>
</evidence>
<dbReference type="Gene3D" id="3.30.1010.10">
    <property type="entry name" value="Phosphatidylinositol 3-kinase Catalytic Subunit, Chain A, domain 4"/>
    <property type="match status" value="1"/>
</dbReference>
<dbReference type="PROSITE" id="PS00915">
    <property type="entry name" value="PI3_4_KINASE_1"/>
    <property type="match status" value="1"/>
</dbReference>